<dbReference type="GO" id="GO:0046872">
    <property type="term" value="F:metal ion binding"/>
    <property type="evidence" value="ECO:0007669"/>
    <property type="project" value="UniProtKB-KW"/>
</dbReference>
<dbReference type="InterPro" id="IPR023299">
    <property type="entry name" value="ATPase_P-typ_cyto_dom_N"/>
</dbReference>
<keyword evidence="12 16" id="KW-1133">Transmembrane helix</keyword>
<feature type="transmembrane region" description="Helical" evidence="16">
    <location>
        <begin position="48"/>
        <end position="77"/>
    </location>
</feature>
<dbReference type="Pfam" id="PF13246">
    <property type="entry name" value="Cation_ATPase"/>
    <property type="match status" value="1"/>
</dbReference>
<evidence type="ECO:0000256" key="14">
    <source>
        <dbReference type="ARBA" id="ARBA00023136"/>
    </source>
</evidence>
<dbReference type="GO" id="GO:0005388">
    <property type="term" value="F:P-type calcium transporter activity"/>
    <property type="evidence" value="ECO:0007669"/>
    <property type="project" value="UniProtKB-EC"/>
</dbReference>
<dbReference type="InterPro" id="IPR036412">
    <property type="entry name" value="HAD-like_sf"/>
</dbReference>
<feature type="transmembrane region" description="Helical" evidence="16">
    <location>
        <begin position="578"/>
        <end position="599"/>
    </location>
</feature>
<evidence type="ECO:0000313" key="18">
    <source>
        <dbReference type="EMBL" id="KAJ6714019.1"/>
    </source>
</evidence>
<evidence type="ECO:0000313" key="19">
    <source>
        <dbReference type="Proteomes" id="UP001151529"/>
    </source>
</evidence>
<evidence type="ECO:0000256" key="16">
    <source>
        <dbReference type="SAM" id="Phobius"/>
    </source>
</evidence>
<keyword evidence="13" id="KW-0406">Ion transport</keyword>
<evidence type="ECO:0000256" key="5">
    <source>
        <dbReference type="ARBA" id="ARBA00022692"/>
    </source>
</evidence>
<evidence type="ECO:0000256" key="1">
    <source>
        <dbReference type="ARBA" id="ARBA00004141"/>
    </source>
</evidence>
<dbReference type="EC" id="7.2.2.10" evidence="2"/>
<keyword evidence="5 16" id="KW-0812">Transmembrane</keyword>
<accession>A0A9Q0TLS1</accession>
<keyword evidence="6" id="KW-0479">Metal-binding</keyword>
<dbReference type="InterPro" id="IPR023298">
    <property type="entry name" value="ATPase_P-typ_TM_dom_sf"/>
</dbReference>
<comment type="catalytic activity">
    <reaction evidence="15">
        <text>Ca(2+)(in) + ATP + H2O = Ca(2+)(out) + ADP + phosphate + H(+)</text>
        <dbReference type="Rhea" id="RHEA:18105"/>
        <dbReference type="ChEBI" id="CHEBI:15377"/>
        <dbReference type="ChEBI" id="CHEBI:15378"/>
        <dbReference type="ChEBI" id="CHEBI:29108"/>
        <dbReference type="ChEBI" id="CHEBI:30616"/>
        <dbReference type="ChEBI" id="CHEBI:43474"/>
        <dbReference type="ChEBI" id="CHEBI:456216"/>
        <dbReference type="EC" id="7.2.2.10"/>
    </reaction>
</comment>
<reference evidence="18" key="2">
    <citation type="journal article" date="2023" name="Int. J. Mol. Sci.">
        <title>De Novo Assembly and Annotation of 11 Diverse Shrub Willow (Salix) Genomes Reveals Novel Gene Organization in Sex-Linked Regions.</title>
        <authorList>
            <person name="Hyden B."/>
            <person name="Feng K."/>
            <person name="Yates T.B."/>
            <person name="Jawdy S."/>
            <person name="Cereghino C."/>
            <person name="Smart L.B."/>
            <person name="Muchero W."/>
        </authorList>
    </citation>
    <scope>NUCLEOTIDE SEQUENCE [LARGE SCALE GENOMIC DNA]</scope>
    <source>
        <tissue evidence="18">Shoot tip</tissue>
    </source>
</reference>
<comment type="subcellular location">
    <subcellularLocation>
        <location evidence="1">Membrane</location>
        <topology evidence="1">Multi-pass membrane protein</topology>
    </subcellularLocation>
</comment>
<evidence type="ECO:0000256" key="11">
    <source>
        <dbReference type="ARBA" id="ARBA00022967"/>
    </source>
</evidence>
<dbReference type="AlphaFoldDB" id="A0A9Q0TLS1"/>
<dbReference type="InterPro" id="IPR018303">
    <property type="entry name" value="ATPase_P-typ_P_site"/>
</dbReference>
<feature type="transmembrane region" description="Helical" evidence="16">
    <location>
        <begin position="438"/>
        <end position="458"/>
    </location>
</feature>
<keyword evidence="8" id="KW-0106">Calcium</keyword>
<evidence type="ECO:0000256" key="3">
    <source>
        <dbReference type="ARBA" id="ARBA00022448"/>
    </source>
</evidence>
<feature type="transmembrane region" description="Helical" evidence="16">
    <location>
        <begin position="7"/>
        <end position="28"/>
    </location>
</feature>
<keyword evidence="19" id="KW-1185">Reference proteome</keyword>
<evidence type="ECO:0000256" key="15">
    <source>
        <dbReference type="ARBA" id="ARBA00048694"/>
    </source>
</evidence>
<evidence type="ECO:0000256" key="2">
    <source>
        <dbReference type="ARBA" id="ARBA00012790"/>
    </source>
</evidence>
<gene>
    <name evidence="18" type="ORF">OIU85_025624</name>
</gene>
<evidence type="ECO:0000256" key="10">
    <source>
        <dbReference type="ARBA" id="ARBA00022842"/>
    </source>
</evidence>
<dbReference type="PANTHER" id="PTHR24093:SF448">
    <property type="entry name" value="CALCIUM-TRANSPORTING ATPASE"/>
    <property type="match status" value="1"/>
</dbReference>
<organism evidence="18 19">
    <name type="scientific">Salix viminalis</name>
    <name type="common">Common osier</name>
    <name type="synonym">Basket willow</name>
    <dbReference type="NCBI Taxonomy" id="40686"/>
    <lineage>
        <taxon>Eukaryota</taxon>
        <taxon>Viridiplantae</taxon>
        <taxon>Streptophyta</taxon>
        <taxon>Embryophyta</taxon>
        <taxon>Tracheophyta</taxon>
        <taxon>Spermatophyta</taxon>
        <taxon>Magnoliopsida</taxon>
        <taxon>eudicotyledons</taxon>
        <taxon>Gunneridae</taxon>
        <taxon>Pentapetalae</taxon>
        <taxon>rosids</taxon>
        <taxon>fabids</taxon>
        <taxon>Malpighiales</taxon>
        <taxon>Salicaceae</taxon>
        <taxon>Saliceae</taxon>
        <taxon>Salix</taxon>
    </lineage>
</organism>
<dbReference type="SUPFAM" id="SSF81660">
    <property type="entry name" value="Metal cation-transporting ATPase, ATP-binding domain N"/>
    <property type="match status" value="1"/>
</dbReference>
<keyword evidence="4" id="KW-0109">Calcium transport</keyword>
<evidence type="ECO:0000256" key="4">
    <source>
        <dbReference type="ARBA" id="ARBA00022568"/>
    </source>
</evidence>
<evidence type="ECO:0000256" key="12">
    <source>
        <dbReference type="ARBA" id="ARBA00022989"/>
    </source>
</evidence>
<evidence type="ECO:0000256" key="13">
    <source>
        <dbReference type="ARBA" id="ARBA00023065"/>
    </source>
</evidence>
<dbReference type="SUPFAM" id="SSF81665">
    <property type="entry name" value="Calcium ATPase, transmembrane domain M"/>
    <property type="match status" value="1"/>
</dbReference>
<keyword evidence="14 16" id="KW-0472">Membrane</keyword>
<sequence length="659" mass="71979">MGVATIIGKIGLAFAVLTFLVLVGRFLVTKANHHEITKWSSRDALELLNFFAIAVTIIVVAVPEGLPLAVTLSLAFAMKKLMKDRALVRHLSACETMGSACCICTDKTGTLTTNHMVVDKIWICEKTKSIQTDDDKDLLMPSISEGVHGILLQSIFQNTGSEVTKGKDGKTNILGTPTETAILEFGLLMGGDFKTHHIESEIVKVEPFNSEKKKMSVLVSLPDSSRVRAFCKGASEIVLKMCDKMLTSDGKEVPLSENQRQKITDVINGFACEALRTLCLAFKDIEKTSDADSIPDSNYTLIAVVGIKDPVRPRGQGSYTGLAIEGPDFRTKSSQELEEIIPRLQVMARSSPLDKHKLVTQLRNVFKEVVAVTGDGTNDAPALSEADIGLAMGIAGTEVAKESADVIVMDDNFKTIVNVARWGRAVYINIQKFVQFQLTVNVVALMINFISACISGNAPLTTVQLLWVNLIMDTLGALALATEPPHDGLMKRPPIGRNVSIITKTMWRNIIGQSIYQIIVLVILQFDGKHLLKLSGSDATKILNTFIFNTFVICQVFNEINSRDMEKINVFKGIFSSWIFLAVMISTVVFQIVIVEFLGTFANTVPLSWELWLASVLIGAASLVIAVILKCIPVETKKDGNTAKHHDGYEPLPSGPDLA</sequence>
<dbReference type="FunFam" id="3.40.1110.10:FF:000011">
    <property type="entry name" value="Calcium-transporting ATPase"/>
    <property type="match status" value="1"/>
</dbReference>
<proteinExistence type="predicted"/>
<keyword evidence="3" id="KW-0813">Transport</keyword>
<dbReference type="Gene3D" id="3.40.50.1000">
    <property type="entry name" value="HAD superfamily/HAD-like"/>
    <property type="match status" value="1"/>
</dbReference>
<reference evidence="18" key="1">
    <citation type="submission" date="2022-11" db="EMBL/GenBank/DDBJ databases">
        <authorList>
            <person name="Hyden B.L."/>
            <person name="Feng K."/>
            <person name="Yates T."/>
            <person name="Jawdy S."/>
            <person name="Smart L.B."/>
            <person name="Muchero W."/>
        </authorList>
    </citation>
    <scope>NUCLEOTIDE SEQUENCE</scope>
    <source>
        <tissue evidence="18">Shoot tip</tissue>
    </source>
</reference>
<evidence type="ECO:0000256" key="6">
    <source>
        <dbReference type="ARBA" id="ARBA00022723"/>
    </source>
</evidence>
<dbReference type="NCBIfam" id="TIGR01494">
    <property type="entry name" value="ATPase_P-type"/>
    <property type="match status" value="2"/>
</dbReference>
<keyword evidence="9" id="KW-0067">ATP-binding</keyword>
<dbReference type="PRINTS" id="PR00119">
    <property type="entry name" value="CATATPASE"/>
</dbReference>
<feature type="domain" description="Cation-transporting P-type ATPase C-terminal" evidence="17">
    <location>
        <begin position="458"/>
        <end position="631"/>
    </location>
</feature>
<protein>
    <recommendedName>
        <fullName evidence="2">P-type Ca(2+) transporter</fullName>
        <ecNumber evidence="2">7.2.2.10</ecNumber>
    </recommendedName>
</protein>
<dbReference type="InterPro" id="IPR001757">
    <property type="entry name" value="P_typ_ATPase"/>
</dbReference>
<keyword evidence="7" id="KW-0547">Nucleotide-binding</keyword>
<dbReference type="FunFam" id="1.20.1110.10:FF:000039">
    <property type="entry name" value="Calcium-transporting ATPase"/>
    <property type="match status" value="1"/>
</dbReference>
<dbReference type="PROSITE" id="PS00154">
    <property type="entry name" value="ATPASE_E1_E2"/>
    <property type="match status" value="1"/>
</dbReference>
<dbReference type="Pfam" id="PF00689">
    <property type="entry name" value="Cation_ATPase_C"/>
    <property type="match status" value="1"/>
</dbReference>
<dbReference type="Pfam" id="PF08282">
    <property type="entry name" value="Hydrolase_3"/>
    <property type="match status" value="1"/>
</dbReference>
<comment type="caution">
    <text evidence="18">The sequence shown here is derived from an EMBL/GenBank/DDBJ whole genome shotgun (WGS) entry which is preliminary data.</text>
</comment>
<dbReference type="PANTHER" id="PTHR24093">
    <property type="entry name" value="CATION TRANSPORTING ATPASE"/>
    <property type="match status" value="1"/>
</dbReference>
<name>A0A9Q0TLS1_SALVM</name>
<dbReference type="SUPFAM" id="SSF56784">
    <property type="entry name" value="HAD-like"/>
    <property type="match status" value="1"/>
</dbReference>
<dbReference type="Gene3D" id="1.20.1110.10">
    <property type="entry name" value="Calcium-transporting ATPase, transmembrane domain"/>
    <property type="match status" value="2"/>
</dbReference>
<dbReference type="GO" id="GO:0016887">
    <property type="term" value="F:ATP hydrolysis activity"/>
    <property type="evidence" value="ECO:0007669"/>
    <property type="project" value="InterPro"/>
</dbReference>
<dbReference type="InterPro" id="IPR006068">
    <property type="entry name" value="ATPase_P-typ_cation-transptr_C"/>
</dbReference>
<dbReference type="Gene3D" id="3.40.1110.10">
    <property type="entry name" value="Calcium-transporting ATPase, cytoplasmic domain N"/>
    <property type="match status" value="1"/>
</dbReference>
<dbReference type="EMBL" id="JAPFFL010000007">
    <property type="protein sequence ID" value="KAJ6714019.1"/>
    <property type="molecule type" value="Genomic_DNA"/>
</dbReference>
<keyword evidence="11" id="KW-1278">Translocase</keyword>
<dbReference type="GO" id="GO:0005886">
    <property type="term" value="C:plasma membrane"/>
    <property type="evidence" value="ECO:0007669"/>
    <property type="project" value="TreeGrafter"/>
</dbReference>
<feature type="transmembrane region" description="Helical" evidence="16">
    <location>
        <begin position="611"/>
        <end position="629"/>
    </location>
</feature>
<evidence type="ECO:0000256" key="9">
    <source>
        <dbReference type="ARBA" id="ARBA00022840"/>
    </source>
</evidence>
<dbReference type="PRINTS" id="PR00121">
    <property type="entry name" value="NAKATPASE"/>
</dbReference>
<keyword evidence="10" id="KW-0460">Magnesium</keyword>
<dbReference type="OrthoDB" id="3352408at2759"/>
<dbReference type="Proteomes" id="UP001151529">
    <property type="component" value="Chromosome 1"/>
</dbReference>
<evidence type="ECO:0000256" key="8">
    <source>
        <dbReference type="ARBA" id="ARBA00022837"/>
    </source>
</evidence>
<evidence type="ECO:0000256" key="7">
    <source>
        <dbReference type="ARBA" id="ARBA00022741"/>
    </source>
</evidence>
<dbReference type="InterPro" id="IPR023214">
    <property type="entry name" value="HAD_sf"/>
</dbReference>
<dbReference type="GO" id="GO:0005524">
    <property type="term" value="F:ATP binding"/>
    <property type="evidence" value="ECO:0007669"/>
    <property type="project" value="UniProtKB-KW"/>
</dbReference>
<evidence type="ECO:0000259" key="17">
    <source>
        <dbReference type="Pfam" id="PF00689"/>
    </source>
</evidence>